<gene>
    <name evidence="1" type="ORF">JOF53_002320</name>
</gene>
<protein>
    <submittedName>
        <fullName evidence="1">Uncharacterized protein</fullName>
    </submittedName>
</protein>
<proteinExistence type="predicted"/>
<dbReference type="EMBL" id="JAGIOO010000001">
    <property type="protein sequence ID" value="MBP2473448.1"/>
    <property type="molecule type" value="Genomic_DNA"/>
</dbReference>
<name>A0ABS5AA31_9PSEU</name>
<evidence type="ECO:0000313" key="2">
    <source>
        <dbReference type="Proteomes" id="UP001519363"/>
    </source>
</evidence>
<organism evidence="1 2">
    <name type="scientific">Crossiella equi</name>
    <dbReference type="NCBI Taxonomy" id="130796"/>
    <lineage>
        <taxon>Bacteria</taxon>
        <taxon>Bacillati</taxon>
        <taxon>Actinomycetota</taxon>
        <taxon>Actinomycetes</taxon>
        <taxon>Pseudonocardiales</taxon>
        <taxon>Pseudonocardiaceae</taxon>
        <taxon>Crossiella</taxon>
    </lineage>
</organism>
<sequence length="161" mass="17705">MGDEVRERVRALAAARVRAPVGVVYVARVRPEYRVRGRRSDGTVVGRRLVRRLLWNLVRSVWVLVQLVLDGDGDVDLRRGTVTAPPSSPAVLVGDLARRARRVWVAWGGGQVVVADALGVVLWAGPAQFAHRQVAVIWPDGGRVVFAPSRAERARYKGELS</sequence>
<accession>A0ABS5AA31</accession>
<dbReference type="Proteomes" id="UP001519363">
    <property type="component" value="Unassembled WGS sequence"/>
</dbReference>
<evidence type="ECO:0000313" key="1">
    <source>
        <dbReference type="EMBL" id="MBP2473448.1"/>
    </source>
</evidence>
<reference evidence="1 2" key="1">
    <citation type="submission" date="2021-03" db="EMBL/GenBank/DDBJ databases">
        <title>Sequencing the genomes of 1000 actinobacteria strains.</title>
        <authorList>
            <person name="Klenk H.-P."/>
        </authorList>
    </citation>
    <scope>NUCLEOTIDE SEQUENCE [LARGE SCALE GENOMIC DNA]</scope>
    <source>
        <strain evidence="1 2">DSM 44580</strain>
    </source>
</reference>
<comment type="caution">
    <text evidence="1">The sequence shown here is derived from an EMBL/GenBank/DDBJ whole genome shotgun (WGS) entry which is preliminary data.</text>
</comment>
<dbReference type="RefSeq" id="WP_086790095.1">
    <property type="nucleotide sequence ID" value="NZ_JAGIOO010000001.1"/>
</dbReference>
<keyword evidence="2" id="KW-1185">Reference proteome</keyword>